<evidence type="ECO:0000313" key="2">
    <source>
        <dbReference type="Proteomes" id="UP000677152"/>
    </source>
</evidence>
<dbReference type="SUPFAM" id="SSF50475">
    <property type="entry name" value="FMN-binding split barrel"/>
    <property type="match status" value="1"/>
</dbReference>
<dbReference type="AlphaFoldDB" id="A0AA45L3E8"/>
<name>A0AA45L3E8_9PSEU</name>
<dbReference type="Proteomes" id="UP000677152">
    <property type="component" value="Chromosome"/>
</dbReference>
<dbReference type="Pfam" id="PF12900">
    <property type="entry name" value="Pyridox_ox_2"/>
    <property type="match status" value="1"/>
</dbReference>
<protein>
    <submittedName>
        <fullName evidence="1">Pyridoxamine 5'-phosphate oxidase family protein</fullName>
    </submittedName>
</protein>
<evidence type="ECO:0000313" key="1">
    <source>
        <dbReference type="EMBL" id="QUF02769.1"/>
    </source>
</evidence>
<accession>A0AA45L3E8</accession>
<dbReference type="EMBL" id="CP073249">
    <property type="protein sequence ID" value="QUF02769.1"/>
    <property type="molecule type" value="Genomic_DNA"/>
</dbReference>
<gene>
    <name evidence="1" type="ORF">KCV87_25430</name>
</gene>
<reference evidence="1" key="1">
    <citation type="submission" date="2021-04" db="EMBL/GenBank/DDBJ databases">
        <title>Genomic sequence of Actinosynnema pretiosum subsp. pretiosum ATCC 31280 (C-14919).</title>
        <authorList>
            <person name="Bai L."/>
            <person name="Wang X."/>
            <person name="Xiao Y."/>
        </authorList>
    </citation>
    <scope>NUCLEOTIDE SEQUENCE</scope>
    <source>
        <strain evidence="1">ATCC 31280</strain>
    </source>
</reference>
<organism evidence="1 2">
    <name type="scientific">Actinosynnema pretiosum subsp. pretiosum</name>
    <dbReference type="NCBI Taxonomy" id="103721"/>
    <lineage>
        <taxon>Bacteria</taxon>
        <taxon>Bacillati</taxon>
        <taxon>Actinomycetota</taxon>
        <taxon>Actinomycetes</taxon>
        <taxon>Pseudonocardiales</taxon>
        <taxon>Pseudonocardiaceae</taxon>
        <taxon>Actinosynnema</taxon>
    </lineage>
</organism>
<dbReference type="InterPro" id="IPR024747">
    <property type="entry name" value="Pyridox_Oxase-rel"/>
</dbReference>
<sequence>MLDSAGLEVLPHEECMRLLATQGVGRLVYTANALPVVHPVVYVVDRGALLMRVPRSSAAAGTRDSIVAFEVDQIADDLSSGWSVLVIGHVTEVVGDDELERARALELPTRGIEGGDHYLSMVVELMTGRRIPAP</sequence>
<dbReference type="Gene3D" id="2.30.110.10">
    <property type="entry name" value="Electron Transport, Fmn-binding Protein, Chain A"/>
    <property type="match status" value="1"/>
</dbReference>
<dbReference type="InterPro" id="IPR012349">
    <property type="entry name" value="Split_barrel_FMN-bd"/>
</dbReference>
<proteinExistence type="predicted"/>